<evidence type="ECO:0000313" key="1">
    <source>
        <dbReference type="EMBL" id="CAH9065857.1"/>
    </source>
</evidence>
<name>A0AAV0C8Z9_9ASTE</name>
<organism evidence="1 2">
    <name type="scientific">Cuscuta epithymum</name>
    <dbReference type="NCBI Taxonomy" id="186058"/>
    <lineage>
        <taxon>Eukaryota</taxon>
        <taxon>Viridiplantae</taxon>
        <taxon>Streptophyta</taxon>
        <taxon>Embryophyta</taxon>
        <taxon>Tracheophyta</taxon>
        <taxon>Spermatophyta</taxon>
        <taxon>Magnoliopsida</taxon>
        <taxon>eudicotyledons</taxon>
        <taxon>Gunneridae</taxon>
        <taxon>Pentapetalae</taxon>
        <taxon>asterids</taxon>
        <taxon>lamiids</taxon>
        <taxon>Solanales</taxon>
        <taxon>Convolvulaceae</taxon>
        <taxon>Cuscuteae</taxon>
        <taxon>Cuscuta</taxon>
        <taxon>Cuscuta subgen. Cuscuta</taxon>
    </lineage>
</organism>
<sequence>MDLSLQLLTSSGRGVPIPNVCNVCSHGEETTEHALKSCLKAAEAWRAAGVALSNGDESFEVWLQKLLSGPNKELSCKVAMLAWGLWKRRNSLVWEDEMQETANLLNSCACIFLRGGRPGGYENGGQQSWQRKSWVEQAESRLLEGK</sequence>
<comment type="caution">
    <text evidence="1">The sequence shown here is derived from an EMBL/GenBank/DDBJ whole genome shotgun (WGS) entry which is preliminary data.</text>
</comment>
<dbReference type="EMBL" id="CAMAPF010000012">
    <property type="protein sequence ID" value="CAH9065857.1"/>
    <property type="molecule type" value="Genomic_DNA"/>
</dbReference>
<dbReference type="Proteomes" id="UP001152523">
    <property type="component" value="Unassembled WGS sequence"/>
</dbReference>
<keyword evidence="2" id="KW-1185">Reference proteome</keyword>
<protein>
    <recommendedName>
        <fullName evidence="3">Reverse transcriptase zinc-binding domain-containing protein</fullName>
    </recommendedName>
</protein>
<gene>
    <name evidence="1" type="ORF">CEPIT_LOCUS2328</name>
</gene>
<dbReference type="AlphaFoldDB" id="A0AAV0C8Z9"/>
<reference evidence="1" key="1">
    <citation type="submission" date="2022-07" db="EMBL/GenBank/DDBJ databases">
        <authorList>
            <person name="Macas J."/>
            <person name="Novak P."/>
            <person name="Neumann P."/>
        </authorList>
    </citation>
    <scope>NUCLEOTIDE SEQUENCE</scope>
</reference>
<evidence type="ECO:0000313" key="2">
    <source>
        <dbReference type="Proteomes" id="UP001152523"/>
    </source>
</evidence>
<accession>A0AAV0C8Z9</accession>
<feature type="non-terminal residue" evidence="1">
    <location>
        <position position="146"/>
    </location>
</feature>
<evidence type="ECO:0008006" key="3">
    <source>
        <dbReference type="Google" id="ProtNLM"/>
    </source>
</evidence>
<proteinExistence type="predicted"/>